<keyword evidence="2" id="KW-1185">Reference proteome</keyword>
<gene>
    <name evidence="1" type="ORF">ACOLOM_LOCUS2848</name>
</gene>
<accession>A0ACA9L0H0</accession>
<comment type="caution">
    <text evidence="1">The sequence shown here is derived from an EMBL/GenBank/DDBJ whole genome shotgun (WGS) entry which is preliminary data.</text>
</comment>
<reference evidence="1" key="1">
    <citation type="submission" date="2021-06" db="EMBL/GenBank/DDBJ databases">
        <authorList>
            <person name="Kallberg Y."/>
            <person name="Tangrot J."/>
            <person name="Rosling A."/>
        </authorList>
    </citation>
    <scope>NUCLEOTIDE SEQUENCE</scope>
    <source>
        <strain evidence="1">CL356</strain>
    </source>
</reference>
<name>A0ACA9L0H0_9GLOM</name>
<dbReference type="Proteomes" id="UP000789525">
    <property type="component" value="Unassembled WGS sequence"/>
</dbReference>
<protein>
    <submittedName>
        <fullName evidence="1">358_t:CDS:1</fullName>
    </submittedName>
</protein>
<evidence type="ECO:0000313" key="1">
    <source>
        <dbReference type="EMBL" id="CAG8502145.1"/>
    </source>
</evidence>
<organism evidence="1 2">
    <name type="scientific">Acaulospora colombiana</name>
    <dbReference type="NCBI Taxonomy" id="27376"/>
    <lineage>
        <taxon>Eukaryota</taxon>
        <taxon>Fungi</taxon>
        <taxon>Fungi incertae sedis</taxon>
        <taxon>Mucoromycota</taxon>
        <taxon>Glomeromycotina</taxon>
        <taxon>Glomeromycetes</taxon>
        <taxon>Diversisporales</taxon>
        <taxon>Acaulosporaceae</taxon>
        <taxon>Acaulospora</taxon>
    </lineage>
</organism>
<proteinExistence type="predicted"/>
<sequence length="156" mass="18064">MPQMYLDSVYLSPGMMEIVIKGMNEPNDHGLRSSSQSFSKNTSNQNATKSHHSSILNPEIRPESRNSSLRVNPNLQNQTRNSHESKSSHRSILSTIQNVFRNSRENRSREEVNRTRLEDPNDIYCFRYSSMENDEDVYMFPKIPERSAVTIFNNGH</sequence>
<dbReference type="EMBL" id="CAJVPT010003913">
    <property type="protein sequence ID" value="CAG8502145.1"/>
    <property type="molecule type" value="Genomic_DNA"/>
</dbReference>
<evidence type="ECO:0000313" key="2">
    <source>
        <dbReference type="Proteomes" id="UP000789525"/>
    </source>
</evidence>